<dbReference type="InterPro" id="IPR014729">
    <property type="entry name" value="Rossmann-like_a/b/a_fold"/>
</dbReference>
<feature type="domain" description="UspA" evidence="3">
    <location>
        <begin position="177"/>
        <end position="300"/>
    </location>
</feature>
<dbReference type="CDD" id="cd00293">
    <property type="entry name" value="USP-like"/>
    <property type="match status" value="2"/>
</dbReference>
<name>A0A8H9FP15_9MICO</name>
<evidence type="ECO:0000256" key="2">
    <source>
        <dbReference type="SAM" id="MobiDB-lite"/>
    </source>
</evidence>
<comment type="similarity">
    <text evidence="1">Belongs to the universal stress protein A family.</text>
</comment>
<protein>
    <recommendedName>
        <fullName evidence="3">UspA domain-containing protein</fullName>
    </recommendedName>
</protein>
<dbReference type="SUPFAM" id="SSF52402">
    <property type="entry name" value="Adenine nucleotide alpha hydrolases-like"/>
    <property type="match status" value="2"/>
</dbReference>
<sequence>MVSRVAEQQQLDVVVVGADGSWQSQRAVEAAAHEARLRGWPLVVLTLARIRATGSTLSAQTEAEHRALSYAVAIGARARELAERSGPGVTIETVVATSIDAPEVERLVDRAGLLVLGGHGSAGETAFSLGSTSGELARRFRVPILLPHGEGVAGAGVGPPTSVEGRHAEPGPREPEVLVGLGRGGGDSDALLLEAVAEAGLRGTPLRVVRAVPTSCSADDLCAEVHRVWDALRPLLASTTVPCRVEVVRGDPVVALRDRCRRGDLVVVGTRGGGTLAGLIDGSVARRLLDGLGCDTLVVPHRTSIRFGSTTAYVAAPTPGG</sequence>
<dbReference type="Pfam" id="PF00582">
    <property type="entry name" value="Usp"/>
    <property type="match status" value="2"/>
</dbReference>
<reference evidence="4" key="2">
    <citation type="submission" date="2020-09" db="EMBL/GenBank/DDBJ databases">
        <authorList>
            <person name="Sun Q."/>
            <person name="Zhou Y."/>
        </authorList>
    </citation>
    <scope>NUCLEOTIDE SEQUENCE</scope>
    <source>
        <strain evidence="4">CGMCC 1.10749</strain>
    </source>
</reference>
<feature type="domain" description="UspA" evidence="3">
    <location>
        <begin position="13"/>
        <end position="146"/>
    </location>
</feature>
<dbReference type="Proteomes" id="UP000628079">
    <property type="component" value="Unassembled WGS sequence"/>
</dbReference>
<evidence type="ECO:0000259" key="3">
    <source>
        <dbReference type="Pfam" id="PF00582"/>
    </source>
</evidence>
<dbReference type="InterPro" id="IPR006015">
    <property type="entry name" value="Universal_stress_UspA"/>
</dbReference>
<reference evidence="4" key="1">
    <citation type="journal article" date="2014" name="Int. J. Syst. Evol. Microbiol.">
        <title>Complete genome sequence of Corynebacterium casei LMG S-19264T (=DSM 44701T), isolated from a smear-ripened cheese.</title>
        <authorList>
            <consortium name="US DOE Joint Genome Institute (JGI-PGF)"/>
            <person name="Walter F."/>
            <person name="Albersmeier A."/>
            <person name="Kalinowski J."/>
            <person name="Ruckert C."/>
        </authorList>
    </citation>
    <scope>NUCLEOTIDE SEQUENCE</scope>
    <source>
        <strain evidence="4">CGMCC 1.10749</strain>
    </source>
</reference>
<accession>A0A8H9FP15</accession>
<dbReference type="PANTHER" id="PTHR46268:SF6">
    <property type="entry name" value="UNIVERSAL STRESS PROTEIN UP12"/>
    <property type="match status" value="1"/>
</dbReference>
<dbReference type="PRINTS" id="PR01438">
    <property type="entry name" value="UNVRSLSTRESS"/>
</dbReference>
<dbReference type="InterPro" id="IPR006016">
    <property type="entry name" value="UspA"/>
</dbReference>
<dbReference type="Gene3D" id="3.40.50.620">
    <property type="entry name" value="HUPs"/>
    <property type="match status" value="2"/>
</dbReference>
<evidence type="ECO:0000313" key="5">
    <source>
        <dbReference type="Proteomes" id="UP000628079"/>
    </source>
</evidence>
<comment type="caution">
    <text evidence="4">The sequence shown here is derived from an EMBL/GenBank/DDBJ whole genome shotgun (WGS) entry which is preliminary data.</text>
</comment>
<dbReference type="AlphaFoldDB" id="A0A8H9FP15"/>
<dbReference type="PANTHER" id="PTHR46268">
    <property type="entry name" value="STRESS RESPONSE PROTEIN NHAX"/>
    <property type="match status" value="1"/>
</dbReference>
<evidence type="ECO:0000256" key="1">
    <source>
        <dbReference type="ARBA" id="ARBA00008791"/>
    </source>
</evidence>
<proteinExistence type="inferred from homology"/>
<feature type="region of interest" description="Disordered" evidence="2">
    <location>
        <begin position="151"/>
        <end position="172"/>
    </location>
</feature>
<dbReference type="EMBL" id="BMEA01000001">
    <property type="protein sequence ID" value="GGB65259.1"/>
    <property type="molecule type" value="Genomic_DNA"/>
</dbReference>
<evidence type="ECO:0000313" key="4">
    <source>
        <dbReference type="EMBL" id="GGB65259.1"/>
    </source>
</evidence>
<organism evidence="4 5">
    <name type="scientific">Knoellia flava</name>
    <dbReference type="NCBI Taxonomy" id="913969"/>
    <lineage>
        <taxon>Bacteria</taxon>
        <taxon>Bacillati</taxon>
        <taxon>Actinomycetota</taxon>
        <taxon>Actinomycetes</taxon>
        <taxon>Micrococcales</taxon>
        <taxon>Intrasporangiaceae</taxon>
        <taxon>Knoellia</taxon>
    </lineage>
</organism>
<gene>
    <name evidence="4" type="ORF">GCM10011314_00560</name>
</gene>